<feature type="signal peptide" evidence="1">
    <location>
        <begin position="1"/>
        <end position="33"/>
    </location>
</feature>
<protein>
    <recommendedName>
        <fullName evidence="6">RND transporter</fullName>
    </recommendedName>
</protein>
<dbReference type="Gene3D" id="1.20.1600.10">
    <property type="entry name" value="Outer membrane efflux proteins (OEP)"/>
    <property type="match status" value="1"/>
</dbReference>
<evidence type="ECO:0000313" key="3">
    <source>
        <dbReference type="EMBL" id="OAD40471.1"/>
    </source>
</evidence>
<gene>
    <name evidence="2" type="ORF">LPB072_06820</name>
    <name evidence="3" type="ORF">LPB72_16305</name>
</gene>
<dbReference type="EMBL" id="LVWD01000030">
    <property type="protein sequence ID" value="OAD40471.1"/>
    <property type="molecule type" value="Genomic_DNA"/>
</dbReference>
<dbReference type="STRING" id="1763535.LPB072_06820"/>
<name>A0A167H825_9BURK</name>
<proteinExistence type="predicted"/>
<dbReference type="EMBL" id="CP017476">
    <property type="protein sequence ID" value="AOW12600.1"/>
    <property type="molecule type" value="Genomic_DNA"/>
</dbReference>
<accession>A0A167H825</accession>
<feature type="chain" id="PRO_5044549558" description="RND transporter" evidence="1">
    <location>
        <begin position="34"/>
        <end position="376"/>
    </location>
</feature>
<evidence type="ECO:0000313" key="4">
    <source>
        <dbReference type="Proteomes" id="UP000185657"/>
    </source>
</evidence>
<dbReference type="Proteomes" id="UP000185680">
    <property type="component" value="Chromosome"/>
</dbReference>
<reference evidence="3 4" key="1">
    <citation type="submission" date="2016-02" db="EMBL/GenBank/DDBJ databases">
        <title>Draft genome sequence of Hydrogenophaga sp. LPB0072.</title>
        <authorList>
            <person name="Shin S.-K."/>
            <person name="Yi H."/>
        </authorList>
    </citation>
    <scope>NUCLEOTIDE SEQUENCE [LARGE SCALE GENOMIC DNA]</scope>
    <source>
        <strain evidence="3 4">LPB0072</strain>
    </source>
</reference>
<organism evidence="2 5">
    <name type="scientific">Hydrogenophaga crassostreae</name>
    <dbReference type="NCBI Taxonomy" id="1763535"/>
    <lineage>
        <taxon>Bacteria</taxon>
        <taxon>Pseudomonadati</taxon>
        <taxon>Pseudomonadota</taxon>
        <taxon>Betaproteobacteria</taxon>
        <taxon>Burkholderiales</taxon>
        <taxon>Comamonadaceae</taxon>
        <taxon>Hydrogenophaga</taxon>
    </lineage>
</organism>
<reference evidence="2 5" key="2">
    <citation type="submission" date="2016-10" db="EMBL/GenBank/DDBJ databases">
        <title>Hydorgenophaga sp. LPB0072 isolated from gastropod.</title>
        <authorList>
            <person name="Kim E."/>
            <person name="Yi H."/>
        </authorList>
    </citation>
    <scope>NUCLEOTIDE SEQUENCE [LARGE SCALE GENOMIC DNA]</scope>
    <source>
        <strain evidence="2 5">LPB0072</strain>
    </source>
</reference>
<keyword evidence="1" id="KW-0732">Signal</keyword>
<dbReference type="KEGG" id="hyl:LPB072_06820"/>
<evidence type="ECO:0000313" key="5">
    <source>
        <dbReference type="Proteomes" id="UP000185680"/>
    </source>
</evidence>
<evidence type="ECO:0000313" key="2">
    <source>
        <dbReference type="EMBL" id="AOW12600.1"/>
    </source>
</evidence>
<dbReference type="SUPFAM" id="SSF56954">
    <property type="entry name" value="Outer membrane efflux proteins (OEP)"/>
    <property type="match status" value="1"/>
</dbReference>
<sequence>MIHRVHFFVALACRKTWRPLALGLLLTSGNAWAQSAGEAPKLQDWRAANEAVAQFKRGHIDLLKWERSNLPNEAPAPDVRADLMLEAPAQAVREAWKRHPGLRGVQSKLGAAATLLVAEGRLEAVDPGLQRRIEGMDELLEVAVDARKTWIEAVAARKVLRFREAALTSAEAGSELGRRMVSVGNWSPLQATPFQLATATARMDLIRARLAAAEADGALRQLLKLGGNSVVLGLPGDFPELPAKAMGQDQWTQHLDAVQAQLPGVTATRNRVAAQRAFGFYSASHGLALIHRDEVLKLRRFVAEETVLHYNGMLKSVWDLLGEVRNQAVAEIDAIDAQRDFWLAEADFQWTLQGGAPTSFVSLGGGSANGDGPAAH</sequence>
<dbReference type="Proteomes" id="UP000185657">
    <property type="component" value="Unassembled WGS sequence"/>
</dbReference>
<dbReference type="AlphaFoldDB" id="A0A167H825"/>
<evidence type="ECO:0000256" key="1">
    <source>
        <dbReference type="SAM" id="SignalP"/>
    </source>
</evidence>
<keyword evidence="4" id="KW-1185">Reference proteome</keyword>
<evidence type="ECO:0008006" key="6">
    <source>
        <dbReference type="Google" id="ProtNLM"/>
    </source>
</evidence>